<dbReference type="InterPro" id="IPR009684">
    <property type="entry name" value="Latexin"/>
</dbReference>
<dbReference type="OrthoDB" id="8898327at2759"/>
<evidence type="ECO:0000256" key="2">
    <source>
        <dbReference type="ARBA" id="ARBA00022690"/>
    </source>
</evidence>
<proteinExistence type="inferred from homology"/>
<sequence length="363" mass="41719">MPRMAAVVLLLLLPALCSARLYASESQYLRVARAAVNYLNYGQGSPSLLRTIAYLGKSSVRNIPGVGHEYSLQFYTKHIQTGQYLGKCSAKVRYQKKTSKPVVDISCTDNKDADQIRKDDYSLYTKLKATSSPDELKYFANIGSSYIAWRQSSEYDSYVMREIKDAKRWVLDNALEFDYTILIDSDVSKDIPGTGHKYHLKFEVKESIQNGSSLNCTAEILYHHGDTPLAPEIHYTMEGEFETHSKEADNLFYNRIQHLSEPLETKNLPDNDGNMSAEMKPIFNLAKVASGYIIWQNSTENTWYNMIQIQNVKQVKRNDDYLEFSYEVLFHDIASQEIVPWHMQVLWHPQHEVKVAQNSRQSK</sequence>
<evidence type="ECO:0000259" key="6">
    <source>
        <dbReference type="PROSITE" id="PS52033"/>
    </source>
</evidence>
<evidence type="ECO:0000256" key="5">
    <source>
        <dbReference type="SAM" id="SignalP"/>
    </source>
</evidence>
<dbReference type="SUPFAM" id="SSF54403">
    <property type="entry name" value="Cystatin/monellin"/>
    <property type="match status" value="4"/>
</dbReference>
<dbReference type="InterPro" id="IPR049897">
    <property type="entry name" value="CYSTATIN_LXN"/>
</dbReference>
<feature type="domain" description="Cystatin LXN-type" evidence="6">
    <location>
        <begin position="19"/>
        <end position="115"/>
    </location>
</feature>
<dbReference type="PANTHER" id="PTHR28591">
    <property type="entry name" value="LATEXIN"/>
    <property type="match status" value="1"/>
</dbReference>
<dbReference type="AlphaFoldDB" id="A0A8C6VI52"/>
<dbReference type="GeneTree" id="ENSGT00990000214022"/>
<evidence type="ECO:0000256" key="3">
    <source>
        <dbReference type="ARBA" id="ARBA00022737"/>
    </source>
</evidence>
<dbReference type="PROSITE" id="PS52033">
    <property type="entry name" value="CYSTATIN_LXN"/>
    <property type="match status" value="3"/>
</dbReference>
<dbReference type="InterPro" id="IPR046350">
    <property type="entry name" value="Cystatin_sf"/>
</dbReference>
<dbReference type="Pfam" id="PF06907">
    <property type="entry name" value="LXN"/>
    <property type="match status" value="1"/>
</dbReference>
<feature type="domain" description="Cystatin LXN-type" evidence="6">
    <location>
        <begin position="264"/>
        <end position="363"/>
    </location>
</feature>
<evidence type="ECO:0000256" key="1">
    <source>
        <dbReference type="ARBA" id="ARBA00010083"/>
    </source>
</evidence>
<keyword evidence="3" id="KW-0677">Repeat</keyword>
<comment type="similarity">
    <text evidence="1 4">Belongs to the protease inhibitor I47 (latexin) family.</text>
</comment>
<feature type="chain" id="PRO_5034752047" description="Cystatin LXN-type domain-containing protein" evidence="5">
    <location>
        <begin position="20"/>
        <end position="363"/>
    </location>
</feature>
<dbReference type="Proteomes" id="UP000694559">
    <property type="component" value="Unplaced"/>
</dbReference>
<dbReference type="Gene3D" id="3.10.450.10">
    <property type="match status" value="3"/>
</dbReference>
<dbReference type="GO" id="GO:0008191">
    <property type="term" value="F:metalloendopeptidase inhibitor activity"/>
    <property type="evidence" value="ECO:0007669"/>
    <property type="project" value="UniProtKB-UniRule"/>
</dbReference>
<keyword evidence="8" id="KW-1185">Reference proteome</keyword>
<name>A0A8C6VI52_NAJNA</name>
<evidence type="ECO:0000256" key="4">
    <source>
        <dbReference type="PROSITE-ProRule" id="PRU01377"/>
    </source>
</evidence>
<keyword evidence="5" id="KW-0732">Signal</keyword>
<feature type="domain" description="Cystatin LXN-type" evidence="6">
    <location>
        <begin position="128"/>
        <end position="246"/>
    </location>
</feature>
<dbReference type="Ensembl" id="ENSNNAT00000006507.1">
    <property type="protein sequence ID" value="ENSNNAP00000006224.1"/>
    <property type="gene ID" value="ENSNNAG00000004206.1"/>
</dbReference>
<evidence type="ECO:0000313" key="8">
    <source>
        <dbReference type="Proteomes" id="UP000694559"/>
    </source>
</evidence>
<dbReference type="GO" id="GO:0005615">
    <property type="term" value="C:extracellular space"/>
    <property type="evidence" value="ECO:0007669"/>
    <property type="project" value="TreeGrafter"/>
</dbReference>
<reference evidence="7" key="1">
    <citation type="submission" date="2025-08" db="UniProtKB">
        <authorList>
            <consortium name="Ensembl"/>
        </authorList>
    </citation>
    <scope>IDENTIFICATION</scope>
</reference>
<protein>
    <recommendedName>
        <fullName evidence="6">Cystatin LXN-type domain-containing protein</fullName>
    </recommendedName>
</protein>
<keyword evidence="2 4" id="KW-0646">Protease inhibitor</keyword>
<dbReference type="PANTHER" id="PTHR28591:SF1">
    <property type="entry name" value="LATEXIN"/>
    <property type="match status" value="1"/>
</dbReference>
<accession>A0A8C6VI52</accession>
<feature type="signal peptide" evidence="5">
    <location>
        <begin position="1"/>
        <end position="19"/>
    </location>
</feature>
<organism evidence="7 8">
    <name type="scientific">Naja naja</name>
    <name type="common">Indian cobra</name>
    <dbReference type="NCBI Taxonomy" id="35670"/>
    <lineage>
        <taxon>Eukaryota</taxon>
        <taxon>Metazoa</taxon>
        <taxon>Chordata</taxon>
        <taxon>Craniata</taxon>
        <taxon>Vertebrata</taxon>
        <taxon>Euteleostomi</taxon>
        <taxon>Lepidosauria</taxon>
        <taxon>Squamata</taxon>
        <taxon>Bifurcata</taxon>
        <taxon>Unidentata</taxon>
        <taxon>Episquamata</taxon>
        <taxon>Toxicofera</taxon>
        <taxon>Serpentes</taxon>
        <taxon>Colubroidea</taxon>
        <taxon>Elapidae</taxon>
        <taxon>Elapinae</taxon>
        <taxon>Naja</taxon>
    </lineage>
</organism>
<evidence type="ECO:0000313" key="7">
    <source>
        <dbReference type="Ensembl" id="ENSNNAP00000006224.1"/>
    </source>
</evidence>
<reference evidence="7" key="2">
    <citation type="submission" date="2025-09" db="UniProtKB">
        <authorList>
            <consortium name="Ensembl"/>
        </authorList>
    </citation>
    <scope>IDENTIFICATION</scope>
</reference>